<evidence type="ECO:0000313" key="2">
    <source>
        <dbReference type="EMBL" id="KAG7364141.1"/>
    </source>
</evidence>
<name>A0A9K3LPF8_9STRA</name>
<dbReference type="Pfam" id="PF10184">
    <property type="entry name" value="DUF2358"/>
    <property type="match status" value="1"/>
</dbReference>
<dbReference type="InterPro" id="IPR018790">
    <property type="entry name" value="DUF2358"/>
</dbReference>
<organism evidence="2 3">
    <name type="scientific">Nitzschia inconspicua</name>
    <dbReference type="NCBI Taxonomy" id="303405"/>
    <lineage>
        <taxon>Eukaryota</taxon>
        <taxon>Sar</taxon>
        <taxon>Stramenopiles</taxon>
        <taxon>Ochrophyta</taxon>
        <taxon>Bacillariophyta</taxon>
        <taxon>Bacillariophyceae</taxon>
        <taxon>Bacillariophycidae</taxon>
        <taxon>Bacillariales</taxon>
        <taxon>Bacillariaceae</taxon>
        <taxon>Nitzschia</taxon>
    </lineage>
</organism>
<dbReference type="PANTHER" id="PTHR34123:SF3">
    <property type="entry name" value="SNOAL-LIKE DOMAIN-CONTAINING PROTEIN"/>
    <property type="match status" value="1"/>
</dbReference>
<dbReference type="Proteomes" id="UP000693970">
    <property type="component" value="Unassembled WGS sequence"/>
</dbReference>
<reference evidence="2" key="2">
    <citation type="submission" date="2021-04" db="EMBL/GenBank/DDBJ databases">
        <authorList>
            <person name="Podell S."/>
        </authorList>
    </citation>
    <scope>NUCLEOTIDE SEQUENCE</scope>
    <source>
        <strain evidence="2">Hildebrandi</strain>
    </source>
</reference>
<sequence>MPSSEGYLVISPEQRQQELSKGIPNVQNYESLLHNDEFATAPILSPISLDVALPMPLPLEKKSLTPPVDEVLSPLEAWYLSRLDQWYTKSQSLKCPFMRRRFGDALDTLESVLKHTLIRRECWPLMGPPQAHRPAGTNKKTNTIKYRGLSLMDIHQLVLQDWKPDTDGKGYYITGKLTTPIYRDDCLFLGPDPDMPIHGLRKYVGVAAHLFDYETSRATLQSLERNDQDNLLVAKWTLSGILRLPWRPALPTFSGTTIYHIDGDGLIYCHEESWDCSVMRAFCHTLFPDIAEMIWKADDHLEDESMCDHAKSTGNNQK</sequence>
<evidence type="ECO:0000313" key="1">
    <source>
        <dbReference type="EMBL" id="KAG7347214.1"/>
    </source>
</evidence>
<dbReference type="EMBL" id="JAGRRH010000021">
    <property type="protein sequence ID" value="KAG7347214.1"/>
    <property type="molecule type" value="Genomic_DNA"/>
</dbReference>
<accession>A0A9K3LPF8</accession>
<keyword evidence="3" id="KW-1185">Reference proteome</keyword>
<dbReference type="EMBL" id="JAGRRH010000009">
    <property type="protein sequence ID" value="KAG7364141.1"/>
    <property type="molecule type" value="Genomic_DNA"/>
</dbReference>
<dbReference type="OrthoDB" id="348976at2759"/>
<comment type="caution">
    <text evidence="2">The sequence shown here is derived from an EMBL/GenBank/DDBJ whole genome shotgun (WGS) entry which is preliminary data.</text>
</comment>
<evidence type="ECO:0000313" key="3">
    <source>
        <dbReference type="Proteomes" id="UP000693970"/>
    </source>
</evidence>
<dbReference type="AlphaFoldDB" id="A0A9K3LPF8"/>
<gene>
    <name evidence="1" type="ORF">IV203_006283</name>
    <name evidence="2" type="ORF">IV203_037343</name>
</gene>
<dbReference type="PANTHER" id="PTHR34123">
    <property type="entry name" value="OS04G0578200 PROTEIN"/>
    <property type="match status" value="1"/>
</dbReference>
<protein>
    <submittedName>
        <fullName evidence="2">DUF2358 domain containing protein</fullName>
    </submittedName>
</protein>
<proteinExistence type="predicted"/>
<reference evidence="2" key="1">
    <citation type="journal article" date="2021" name="Sci. Rep.">
        <title>Diploid genomic architecture of Nitzschia inconspicua, an elite biomass production diatom.</title>
        <authorList>
            <person name="Oliver A."/>
            <person name="Podell S."/>
            <person name="Pinowska A."/>
            <person name="Traller J.C."/>
            <person name="Smith S.R."/>
            <person name="McClure R."/>
            <person name="Beliaev A."/>
            <person name="Bohutskyi P."/>
            <person name="Hill E.A."/>
            <person name="Rabines A."/>
            <person name="Zheng H."/>
            <person name="Allen L.Z."/>
            <person name="Kuo A."/>
            <person name="Grigoriev I.V."/>
            <person name="Allen A.E."/>
            <person name="Hazlebeck D."/>
            <person name="Allen E.E."/>
        </authorList>
    </citation>
    <scope>NUCLEOTIDE SEQUENCE</scope>
    <source>
        <strain evidence="2">Hildebrandi</strain>
    </source>
</reference>